<proteinExistence type="predicted"/>
<sequence>MTWCDTIQKSPVQRLVICFTKIGNQAIQADTVDIINLNKDALYTETTVDSTIIHKLAYQVAVMMPFMSKKFQASGGKEIPIQSIKAIEFYEGMLIALDSLKAEGVNLFVNVYDTERDTAVVRALLEQRELQEADLIIGPLLSKNLSIVAEFAKAKKKILISPLNARSHLTIDNPYFIQVNPSFDVHSRLMIELLHKIKQNRRVPLEKNLLVLALGKDSARVASLQQSYINFKNDPSAQIQTLIPNSPTIDVYKIKPLLQRDKLNIIVMPTTNEGFIYNSLREIQKLVDKVEPRKGYQIIIIGMDQWRYFSRINFEYYESLNLHFTSEYFTSSNRRTVRNFKENYKSIYGIGAREFGFKGFDIMLYFGRMMNKYGVNFQTHLWRENKVYNHTEFKMQPIYDNLVPLDGNINEARARIRCYENQSLNFLKFKDYQLNKVSTE</sequence>
<dbReference type="EMBL" id="CACVAQ010000452">
    <property type="protein sequence ID" value="CAA6828992.1"/>
    <property type="molecule type" value="Genomic_DNA"/>
</dbReference>
<dbReference type="InterPro" id="IPR028082">
    <property type="entry name" value="Peripla_BP_I"/>
</dbReference>
<reference evidence="1" key="1">
    <citation type="submission" date="2020-01" db="EMBL/GenBank/DDBJ databases">
        <authorList>
            <person name="Meier V. D."/>
            <person name="Meier V D."/>
        </authorList>
    </citation>
    <scope>NUCLEOTIDE SEQUENCE</scope>
    <source>
        <strain evidence="1">HLG_WM_MAG_10</strain>
    </source>
</reference>
<name>A0A6S6UJI2_9BACT</name>
<organism evidence="1">
    <name type="scientific">uncultured Aureispira sp</name>
    <dbReference type="NCBI Taxonomy" id="1331704"/>
    <lineage>
        <taxon>Bacteria</taxon>
        <taxon>Pseudomonadati</taxon>
        <taxon>Bacteroidota</taxon>
        <taxon>Saprospiria</taxon>
        <taxon>Saprospirales</taxon>
        <taxon>Saprospiraceae</taxon>
        <taxon>Aureispira</taxon>
        <taxon>environmental samples</taxon>
    </lineage>
</organism>
<dbReference type="AlphaFoldDB" id="A0A6S6UJI2"/>
<evidence type="ECO:0000313" key="1">
    <source>
        <dbReference type="EMBL" id="CAA6828992.1"/>
    </source>
</evidence>
<gene>
    <name evidence="1" type="ORF">HELGO_WM23343</name>
</gene>
<evidence type="ECO:0008006" key="2">
    <source>
        <dbReference type="Google" id="ProtNLM"/>
    </source>
</evidence>
<dbReference type="SUPFAM" id="SSF53822">
    <property type="entry name" value="Periplasmic binding protein-like I"/>
    <property type="match status" value="1"/>
</dbReference>
<protein>
    <recommendedName>
        <fullName evidence="2">Leucine-binding protein domain-containing protein</fullName>
    </recommendedName>
</protein>
<dbReference type="Gene3D" id="3.40.50.2300">
    <property type="match status" value="1"/>
</dbReference>
<accession>A0A6S6UJI2</accession>